<name>A0AB39YVA2_9MICC</name>
<sequence length="300" mass="32483">MKVSEPAPGVHFVEGPASNWLLVRDSSGFMMIDGGYPADRDLVLESIRELGLEPADAKAMLITHGHVDHTGSASYFSRTFGTPILCSPEELPHVQGREKHQVTFGQVLLRAWRPRVFRWMLHVIEAKALQAEPAMRAEAWTTDRLHSLPGHPQAIPLPGHTPGNVALLLPGAQAIAVGDTFVTGHPISPASGPQMLHRMYHSDPSGALASARQLESVQATVILPGHGPALRMPLAQAVQALRHQEQKRPFRWLAAQGAVRTAWRAAKPRNGRAGSDYGATCARAGAVQPQRWTRSATGTP</sequence>
<evidence type="ECO:0000313" key="2">
    <source>
        <dbReference type="EMBL" id="XDV72996.1"/>
    </source>
</evidence>
<dbReference type="Pfam" id="PF00753">
    <property type="entry name" value="Lactamase_B"/>
    <property type="match status" value="1"/>
</dbReference>
<dbReference type="PANTHER" id="PTHR42951">
    <property type="entry name" value="METALLO-BETA-LACTAMASE DOMAIN-CONTAINING"/>
    <property type="match status" value="1"/>
</dbReference>
<dbReference type="InterPro" id="IPR001279">
    <property type="entry name" value="Metallo-B-lactamas"/>
</dbReference>
<dbReference type="InterPro" id="IPR036866">
    <property type="entry name" value="RibonucZ/Hydroxyglut_hydro"/>
</dbReference>
<dbReference type="RefSeq" id="WP_369746301.1">
    <property type="nucleotide sequence ID" value="NZ_CP165735.1"/>
</dbReference>
<dbReference type="SMART" id="SM00849">
    <property type="entry name" value="Lactamase_B"/>
    <property type="match status" value="1"/>
</dbReference>
<protein>
    <submittedName>
        <fullName evidence="2">MBL fold metallo-hydrolase</fullName>
    </submittedName>
</protein>
<dbReference type="InterPro" id="IPR050855">
    <property type="entry name" value="NDM-1-like"/>
</dbReference>
<dbReference type="PANTHER" id="PTHR42951:SF14">
    <property type="entry name" value="METALLO-BETA-LACTAMASE SUPERFAMILY PROTEIN"/>
    <property type="match status" value="1"/>
</dbReference>
<dbReference type="EMBL" id="CP165735">
    <property type="protein sequence ID" value="XDV72996.1"/>
    <property type="molecule type" value="Genomic_DNA"/>
</dbReference>
<dbReference type="AlphaFoldDB" id="A0AB39YVA2"/>
<dbReference type="Gene3D" id="3.60.15.10">
    <property type="entry name" value="Ribonuclease Z/Hydroxyacylglutathione hydrolase-like"/>
    <property type="match status" value="1"/>
</dbReference>
<reference evidence="2" key="1">
    <citation type="submission" date="2024-07" db="EMBL/GenBank/DDBJ databases">
        <authorList>
            <person name="Li J."/>
            <person name="Wei H."/>
            <person name="Ma J."/>
        </authorList>
    </citation>
    <scope>NUCLEOTIDE SEQUENCE</scope>
    <source>
        <strain evidence="2">AMU7</strain>
    </source>
</reference>
<proteinExistence type="predicted"/>
<accession>A0AB39YVA2</accession>
<dbReference type="SUPFAM" id="SSF56281">
    <property type="entry name" value="Metallo-hydrolase/oxidoreductase"/>
    <property type="match status" value="1"/>
</dbReference>
<organism evidence="2">
    <name type="scientific">Paenarthrobacter sp. AMU7</name>
    <dbReference type="NCBI Taxonomy" id="3162492"/>
    <lineage>
        <taxon>Bacteria</taxon>
        <taxon>Bacillati</taxon>
        <taxon>Actinomycetota</taxon>
        <taxon>Actinomycetes</taxon>
        <taxon>Micrococcales</taxon>
        <taxon>Micrococcaceae</taxon>
        <taxon>Paenarthrobacter</taxon>
    </lineage>
</organism>
<gene>
    <name evidence="2" type="ORF">ABQM86_07495</name>
</gene>
<evidence type="ECO:0000259" key="1">
    <source>
        <dbReference type="SMART" id="SM00849"/>
    </source>
</evidence>
<feature type="domain" description="Metallo-beta-lactamase" evidence="1">
    <location>
        <begin position="17"/>
        <end position="226"/>
    </location>
</feature>